<name>A0AAJ4S581_9SPHN</name>
<keyword evidence="6" id="KW-0408">Iron</keyword>
<keyword evidence="4" id="KW-0406">Ion transport</keyword>
<evidence type="ECO:0000313" key="16">
    <source>
        <dbReference type="Proteomes" id="UP000286681"/>
    </source>
</evidence>
<dbReference type="Proteomes" id="UP000286681">
    <property type="component" value="Unassembled WGS sequence"/>
</dbReference>
<evidence type="ECO:0000256" key="3">
    <source>
        <dbReference type="ARBA" id="ARBA00022452"/>
    </source>
</evidence>
<dbReference type="PANTHER" id="PTHR47234:SF2">
    <property type="entry name" value="TONB-DEPENDENT RECEPTOR"/>
    <property type="match status" value="1"/>
</dbReference>
<proteinExistence type="inferred from homology"/>
<dbReference type="InterPro" id="IPR012910">
    <property type="entry name" value="Plug_dom"/>
</dbReference>
<evidence type="ECO:0000259" key="14">
    <source>
        <dbReference type="SMART" id="SM00965"/>
    </source>
</evidence>
<keyword evidence="4" id="KW-0410">Iron transport</keyword>
<evidence type="ECO:0000256" key="9">
    <source>
        <dbReference type="ARBA" id="ARBA00023237"/>
    </source>
</evidence>
<evidence type="ECO:0000256" key="7">
    <source>
        <dbReference type="ARBA" id="ARBA00023077"/>
    </source>
</evidence>
<comment type="similarity">
    <text evidence="10 11">Belongs to the TonB-dependent receptor family.</text>
</comment>
<keyword evidence="5 10" id="KW-0812">Transmembrane</keyword>
<dbReference type="InterPro" id="IPR000531">
    <property type="entry name" value="Beta-barrel_TonB"/>
</dbReference>
<dbReference type="InterPro" id="IPR036942">
    <property type="entry name" value="Beta-barrel_TonB_sf"/>
</dbReference>
<dbReference type="InterPro" id="IPR037066">
    <property type="entry name" value="Plug_dom_sf"/>
</dbReference>
<organism evidence="15 16">
    <name type="scientific">Sphingomonas koreensis</name>
    <dbReference type="NCBI Taxonomy" id="93064"/>
    <lineage>
        <taxon>Bacteria</taxon>
        <taxon>Pseudomonadati</taxon>
        <taxon>Pseudomonadota</taxon>
        <taxon>Alphaproteobacteria</taxon>
        <taxon>Sphingomonadales</taxon>
        <taxon>Sphingomonadaceae</taxon>
        <taxon>Sphingomonas</taxon>
    </lineage>
</organism>
<sequence>MQSPRSTGRASGRSGSMRSASARSGFRARSDAAIPMRLRGASRQASGFRFATIATVPSTSTNRRPRGPEKSHRVVSAPIVSPGEGRTHRAPRRTGEVMGMGHFWSGLLCSAAVIVAAPALAQDAGRRQLHLPAQRLDLSLRAVALAFDRNISVPADLAGRNAPAIDGSYAFEEAVAILLGGSGLEAVPVGSGLAVRPVTAAAAPDAGAATGEADILVTGTRIRGTAPAGARVVTLDRSDIDRSGYATTQQIVQALPQNFGGGPNEATSGFTDRNNAGANLGLGSSVNLRGLGTTSTLTLIDGNRIALGGVSGTFVDLSMIPSSAIERIEVLADGASAIYGSDAVGGVVNVKLRNRFDGAETRARFGAADGFSEWQASQLAGLTWQDGSVTLGYEYYRRGNLASSDRPFATEDLRPFGGPDYRTTFANPGTIIAANGSVFGIPTGQDGTALTPAQLLAGRPNMADGRANSDLLPRQRRHSLFGSLSQDLAPWLRFTAQGFFADRQSRLRTSPTNRGNVRVSPVNPFYVDPIGTRQPVTVNYSFEKDLGIRTNRVSVRSYSGVGGFEATLGKWRAAVSGSYGKQREALRVTNVPNSYWLGQGLADADPATAYNLFGDGSYTPRATIEKVRGWYQLVGESRIWSAAFKADGPLIRLPGDVAHLAVGAEFRRERYSSAGTNYDATPAPVAAPPAGFPISRSVAAAFAELSLPLVRPDMGMTGVEALDISLAGRVERYNDFGTTANPRIGVTWRTGRDLTLRANFGTSFRAPGFLDIRTGKGTASIVPVYVPDPASPAGRTPVLALFGNTPGLGPERARTWTLGATLTPAPIPGLRLDIGYFNIAYRDRIGSAGINYLSFLANRAVYGDLITDNPAMAAVAAYYSDENFANPFGIAARDVRTIIDGRTRNLSSVALDGLDFDLGYSRAGTNASLEFGVSGTWLLRNRQKLTTRAPDVDILSTIGNPVDIRLRGRLALTRGFWSAAGFVNYVDRYKNNAVTPAEPVSSWTTVDLQLGYDLGELLRGTRISLSASNVFDRRPPYVNNRTINSASGFDPENASAVGRLIAVQLVKSW</sequence>
<keyword evidence="8 10" id="KW-0472">Membrane</keyword>
<keyword evidence="13" id="KW-1133">Transmembrane helix</keyword>
<dbReference type="InterPro" id="IPR039426">
    <property type="entry name" value="TonB-dep_rcpt-like"/>
</dbReference>
<comment type="caution">
    <text evidence="15">The sequence shown here is derived from an EMBL/GenBank/DDBJ whole genome shotgun (WGS) entry which is preliminary data.</text>
</comment>
<dbReference type="Pfam" id="PF00593">
    <property type="entry name" value="TonB_dep_Rec_b-barrel"/>
    <property type="match status" value="1"/>
</dbReference>
<feature type="transmembrane region" description="Helical" evidence="13">
    <location>
        <begin position="102"/>
        <end position="121"/>
    </location>
</feature>
<dbReference type="AlphaFoldDB" id="A0AAJ4S581"/>
<keyword evidence="3 10" id="KW-1134">Transmembrane beta strand</keyword>
<evidence type="ECO:0000256" key="5">
    <source>
        <dbReference type="ARBA" id="ARBA00022692"/>
    </source>
</evidence>
<evidence type="ECO:0000256" key="10">
    <source>
        <dbReference type="PROSITE-ProRule" id="PRU01360"/>
    </source>
</evidence>
<dbReference type="Pfam" id="PF07715">
    <property type="entry name" value="Plug"/>
    <property type="match status" value="1"/>
</dbReference>
<comment type="subcellular location">
    <subcellularLocation>
        <location evidence="1 10">Cell outer membrane</location>
        <topology evidence="1 10">Multi-pass membrane protein</topology>
    </subcellularLocation>
</comment>
<protein>
    <submittedName>
        <fullName evidence="15">TonB-dependent receptor</fullName>
    </submittedName>
</protein>
<evidence type="ECO:0000256" key="8">
    <source>
        <dbReference type="ARBA" id="ARBA00023136"/>
    </source>
</evidence>
<keyword evidence="7 11" id="KW-0798">TonB box</keyword>
<accession>A0AAJ4S581</accession>
<evidence type="ECO:0000256" key="6">
    <source>
        <dbReference type="ARBA" id="ARBA00023004"/>
    </source>
</evidence>
<dbReference type="SUPFAM" id="SSF56935">
    <property type="entry name" value="Porins"/>
    <property type="match status" value="1"/>
</dbReference>
<dbReference type="SMART" id="SM00965">
    <property type="entry name" value="STN"/>
    <property type="match status" value="1"/>
</dbReference>
<keyword evidence="15" id="KW-0675">Receptor</keyword>
<feature type="region of interest" description="Disordered" evidence="12">
    <location>
        <begin position="54"/>
        <end position="74"/>
    </location>
</feature>
<dbReference type="Gene3D" id="3.55.50.30">
    <property type="match status" value="1"/>
</dbReference>
<dbReference type="EMBL" id="QQWO01000005">
    <property type="protein sequence ID" value="RSV04738.1"/>
    <property type="molecule type" value="Genomic_DNA"/>
</dbReference>
<evidence type="ECO:0000256" key="2">
    <source>
        <dbReference type="ARBA" id="ARBA00022448"/>
    </source>
</evidence>
<keyword evidence="9 10" id="KW-0998">Cell outer membrane</keyword>
<gene>
    <name evidence="15" type="ORF">CA257_07445</name>
</gene>
<evidence type="ECO:0000256" key="12">
    <source>
        <dbReference type="SAM" id="MobiDB-lite"/>
    </source>
</evidence>
<dbReference type="Gene3D" id="2.170.130.10">
    <property type="entry name" value="TonB-dependent receptor, plug domain"/>
    <property type="match status" value="1"/>
</dbReference>
<feature type="region of interest" description="Disordered" evidence="12">
    <location>
        <begin position="1"/>
        <end position="31"/>
    </location>
</feature>
<evidence type="ECO:0000313" key="15">
    <source>
        <dbReference type="EMBL" id="RSV04738.1"/>
    </source>
</evidence>
<reference evidence="15 16" key="1">
    <citation type="submission" date="2018-07" db="EMBL/GenBank/DDBJ databases">
        <title>Genomic and Epidemiologic Investigation of an Indolent Hospital Outbreak.</title>
        <authorList>
            <person name="Johnson R.C."/>
            <person name="Deming C."/>
            <person name="Conlan S."/>
            <person name="Zellmer C.J."/>
            <person name="Michelin A.V."/>
            <person name="Lee-Lin S."/>
            <person name="Thomas P.J."/>
            <person name="Park M."/>
            <person name="Weingarten R.A."/>
            <person name="Less J."/>
            <person name="Dekker J.P."/>
            <person name="Frank K.M."/>
            <person name="Musser K.A."/>
            <person name="Mcquiston J.R."/>
            <person name="Henderson D.K."/>
            <person name="Lau A.F."/>
            <person name="Palmore T.N."/>
            <person name="Segre J.A."/>
        </authorList>
    </citation>
    <scope>NUCLEOTIDE SEQUENCE [LARGE SCALE GENOMIC DNA]</scope>
    <source>
        <strain evidence="15 16">SK-NIH.Env10_0317</strain>
    </source>
</reference>
<dbReference type="PROSITE" id="PS52016">
    <property type="entry name" value="TONB_DEPENDENT_REC_3"/>
    <property type="match status" value="1"/>
</dbReference>
<evidence type="ECO:0000256" key="4">
    <source>
        <dbReference type="ARBA" id="ARBA00022496"/>
    </source>
</evidence>
<evidence type="ECO:0000256" key="13">
    <source>
        <dbReference type="SAM" id="Phobius"/>
    </source>
</evidence>
<dbReference type="GO" id="GO:0009279">
    <property type="term" value="C:cell outer membrane"/>
    <property type="evidence" value="ECO:0007669"/>
    <property type="project" value="UniProtKB-SubCell"/>
</dbReference>
<dbReference type="PANTHER" id="PTHR47234">
    <property type="match status" value="1"/>
</dbReference>
<dbReference type="InterPro" id="IPR011662">
    <property type="entry name" value="Secretin/TonB_short_N"/>
</dbReference>
<evidence type="ECO:0000256" key="11">
    <source>
        <dbReference type="RuleBase" id="RU003357"/>
    </source>
</evidence>
<feature type="domain" description="Secretin/TonB short N-terminal" evidence="14">
    <location>
        <begin position="149"/>
        <end position="198"/>
    </location>
</feature>
<keyword evidence="2 10" id="KW-0813">Transport</keyword>
<evidence type="ECO:0000256" key="1">
    <source>
        <dbReference type="ARBA" id="ARBA00004571"/>
    </source>
</evidence>
<dbReference type="GO" id="GO:0006826">
    <property type="term" value="P:iron ion transport"/>
    <property type="evidence" value="ECO:0007669"/>
    <property type="project" value="UniProtKB-KW"/>
</dbReference>
<dbReference type="Gene3D" id="2.40.170.20">
    <property type="entry name" value="TonB-dependent receptor, beta-barrel domain"/>
    <property type="match status" value="1"/>
</dbReference>